<feature type="transmembrane region" description="Helical" evidence="1">
    <location>
        <begin position="428"/>
        <end position="445"/>
    </location>
</feature>
<evidence type="ECO:0000256" key="1">
    <source>
        <dbReference type="SAM" id="Phobius"/>
    </source>
</evidence>
<dbReference type="InterPro" id="IPR007890">
    <property type="entry name" value="CHASE2"/>
</dbReference>
<dbReference type="EMBL" id="AP021888">
    <property type="protein sequence ID" value="BBP44521.1"/>
    <property type="molecule type" value="Genomic_DNA"/>
</dbReference>
<sequence>MAALVSILLALSVPFVIQMKNMALEVGMNLWADRPSKTQFLFIDVDDETYRNEWWGGGEPRVNPRKPITELLEKLFEAGVPIVMLDFNFDTLTESSVSELEKTLHKQDEAFRDRVKVILQNHPDRRLLYVKSFQKPLQSNTFQVLRPSALDELATYFPEQVFPVAPNFVVSPQDRQIRYWRLWESACQVLDPKKDGKGRWVVVPSPQLVLYALSRSSNKPDLPPWGLATSKELITATCAVDNSLTAVREQGENSARADYQAGQWVWKTFGECYEQDLFSSDQCVNNTEFNKDTSPWAVDSYSRGENLGNRILYRYSYSDIIQRGDNIDKIVPTVIFEKALNFKDKNLTFEPMPFVAILGASYEDSRDWHHTPLGKMPGIMILANAIDTMQNTGLLVPPNPWVNAVFVVIMLVLVSFLFAALPQFWVSTLLLVTIAIALYSFSLWLVQEHGIWLDLTIPIMAIYLNMQIFRRRQGVHGVSS</sequence>
<keyword evidence="4" id="KW-1185">Reference proteome</keyword>
<organism evidence="3 4">
    <name type="scientific">Thiosulfativibrio zosterae</name>
    <dbReference type="NCBI Taxonomy" id="2675053"/>
    <lineage>
        <taxon>Bacteria</taxon>
        <taxon>Pseudomonadati</taxon>
        <taxon>Pseudomonadota</taxon>
        <taxon>Gammaproteobacteria</taxon>
        <taxon>Thiotrichales</taxon>
        <taxon>Piscirickettsiaceae</taxon>
        <taxon>Thiosulfativibrio</taxon>
    </lineage>
</organism>
<dbReference type="Proteomes" id="UP000501466">
    <property type="component" value="Chromosome"/>
</dbReference>
<name>A0A6F8PQX2_9GAMM</name>
<evidence type="ECO:0000313" key="4">
    <source>
        <dbReference type="Proteomes" id="UP000501466"/>
    </source>
</evidence>
<proteinExistence type="predicted"/>
<evidence type="ECO:0000259" key="2">
    <source>
        <dbReference type="SMART" id="SM01080"/>
    </source>
</evidence>
<keyword evidence="1" id="KW-1133">Transmembrane helix</keyword>
<gene>
    <name evidence="3" type="ORF">THMIRHAT_22670</name>
</gene>
<feature type="transmembrane region" description="Helical" evidence="1">
    <location>
        <begin position="401"/>
        <end position="421"/>
    </location>
</feature>
<dbReference type="Pfam" id="PF05226">
    <property type="entry name" value="CHASE2"/>
    <property type="match status" value="1"/>
</dbReference>
<dbReference type="AlphaFoldDB" id="A0A6F8PQX2"/>
<keyword evidence="1" id="KW-0812">Transmembrane</keyword>
<keyword evidence="1" id="KW-0472">Membrane</keyword>
<feature type="domain" description="CHASE2" evidence="2">
    <location>
        <begin position="16"/>
        <end position="418"/>
    </location>
</feature>
<dbReference type="KEGG" id="tzo:THMIRHAT_22670"/>
<accession>A0A6F8PQX2</accession>
<protein>
    <recommendedName>
        <fullName evidence="2">CHASE2 domain-containing protein</fullName>
    </recommendedName>
</protein>
<dbReference type="SMART" id="SM01080">
    <property type="entry name" value="CHASE2"/>
    <property type="match status" value="1"/>
</dbReference>
<feature type="transmembrane region" description="Helical" evidence="1">
    <location>
        <begin position="451"/>
        <end position="469"/>
    </location>
</feature>
<evidence type="ECO:0000313" key="3">
    <source>
        <dbReference type="EMBL" id="BBP44521.1"/>
    </source>
</evidence>
<reference evidence="4" key="1">
    <citation type="submission" date="2019-11" db="EMBL/GenBank/DDBJ databases">
        <title>Isolation and characterization of two novel species in the genus Thiomicrorhabdus.</title>
        <authorList>
            <person name="Mochizuki J."/>
            <person name="Kojima H."/>
            <person name="Fukui M."/>
        </authorList>
    </citation>
    <scope>NUCLEOTIDE SEQUENCE [LARGE SCALE GENOMIC DNA]</scope>
    <source>
        <strain evidence="4">AkT22</strain>
    </source>
</reference>